<feature type="domain" description="TFIIS-type" evidence="4">
    <location>
        <begin position="127"/>
        <end position="167"/>
    </location>
</feature>
<dbReference type="Pfam" id="PF07500">
    <property type="entry name" value="TFIIS_M"/>
    <property type="match status" value="1"/>
</dbReference>
<dbReference type="Pfam" id="PF01096">
    <property type="entry name" value="Zn_ribbon_TFIIS"/>
    <property type="match status" value="1"/>
</dbReference>
<evidence type="ECO:0000256" key="2">
    <source>
        <dbReference type="ARBA" id="ARBA00022771"/>
    </source>
</evidence>
<keyword evidence="2" id="KW-0863">Zinc-finger</keyword>
<dbReference type="PANTHER" id="PTHR11477">
    <property type="entry name" value="TRANSCRIPTION FACTOR S-II ZINC FINGER DOMAIN-CONTAINING PROTEIN"/>
    <property type="match status" value="1"/>
</dbReference>
<feature type="domain" description="TFIIS central" evidence="5">
    <location>
        <begin position="9"/>
        <end position="126"/>
    </location>
</feature>
<evidence type="ECO:0000256" key="3">
    <source>
        <dbReference type="ARBA" id="ARBA00022833"/>
    </source>
</evidence>
<dbReference type="AlphaFoldDB" id="A0A6C0FC51"/>
<reference evidence="6" key="1">
    <citation type="journal article" date="2020" name="Nature">
        <title>Giant virus diversity and host interactions through global metagenomics.</title>
        <authorList>
            <person name="Schulz F."/>
            <person name="Roux S."/>
            <person name="Paez-Espino D."/>
            <person name="Jungbluth S."/>
            <person name="Walsh D.A."/>
            <person name="Denef V.J."/>
            <person name="McMahon K.D."/>
            <person name="Konstantinidis K.T."/>
            <person name="Eloe-Fadrosh E.A."/>
            <person name="Kyrpides N.C."/>
            <person name="Woyke T."/>
        </authorList>
    </citation>
    <scope>NUCLEOTIDE SEQUENCE</scope>
    <source>
        <strain evidence="6">GVMAG-S-ERX555997-44</strain>
    </source>
</reference>
<dbReference type="GO" id="GO:0005634">
    <property type="term" value="C:nucleus"/>
    <property type="evidence" value="ECO:0007669"/>
    <property type="project" value="TreeGrafter"/>
</dbReference>
<evidence type="ECO:0008006" key="7">
    <source>
        <dbReference type="Google" id="ProtNLM"/>
    </source>
</evidence>
<dbReference type="InterPro" id="IPR003618">
    <property type="entry name" value="TFIIS_cen_dom"/>
</dbReference>
<keyword evidence="1" id="KW-0479">Metal-binding</keyword>
<dbReference type="SUPFAM" id="SSF46942">
    <property type="entry name" value="Elongation factor TFIIS domain 2"/>
    <property type="match status" value="1"/>
</dbReference>
<name>A0A6C0FC51_9ZZZZ</name>
<dbReference type="InterPro" id="IPR001222">
    <property type="entry name" value="Znf_TFIIS"/>
</dbReference>
<evidence type="ECO:0000259" key="4">
    <source>
        <dbReference type="PROSITE" id="PS51133"/>
    </source>
</evidence>
<organism evidence="6">
    <name type="scientific">viral metagenome</name>
    <dbReference type="NCBI Taxonomy" id="1070528"/>
    <lineage>
        <taxon>unclassified sequences</taxon>
        <taxon>metagenomes</taxon>
        <taxon>organismal metagenomes</taxon>
    </lineage>
</organism>
<dbReference type="InterPro" id="IPR036575">
    <property type="entry name" value="TFIIS_cen_dom_sf"/>
</dbReference>
<evidence type="ECO:0000259" key="5">
    <source>
        <dbReference type="PROSITE" id="PS51321"/>
    </source>
</evidence>
<evidence type="ECO:0000313" key="6">
    <source>
        <dbReference type="EMBL" id="QHT37470.1"/>
    </source>
</evidence>
<dbReference type="SMART" id="SM00440">
    <property type="entry name" value="ZnF_C2C2"/>
    <property type="match status" value="1"/>
</dbReference>
<dbReference type="SUPFAM" id="SSF57783">
    <property type="entry name" value="Zinc beta-ribbon"/>
    <property type="match status" value="1"/>
</dbReference>
<dbReference type="PROSITE" id="PS00466">
    <property type="entry name" value="ZF_TFIIS_1"/>
    <property type="match status" value="1"/>
</dbReference>
<sequence length="168" mass="20154">MIINDSEIFRNNISKKFNTFFGEKKSINIEKGIYNFAIRKAAKLNIVRKWENKYFVIIYLDRIKSLFINFKNNKELIRKIKKKEIKMKDLSFMKHQELCPEKWEKLINAKIKRDKNITSVNFSAATDEFKCYKCKKKKCTYYQLQTRSADEPMTTFVSCLVCGNRWKC</sequence>
<dbReference type="PROSITE" id="PS51321">
    <property type="entry name" value="TFIIS_CENTRAL"/>
    <property type="match status" value="1"/>
</dbReference>
<dbReference type="GO" id="GO:0006351">
    <property type="term" value="P:DNA-templated transcription"/>
    <property type="evidence" value="ECO:0007669"/>
    <property type="project" value="InterPro"/>
</dbReference>
<dbReference type="EMBL" id="MN738797">
    <property type="protein sequence ID" value="QHT37470.1"/>
    <property type="molecule type" value="Genomic_DNA"/>
</dbReference>
<dbReference type="Gene3D" id="2.20.25.10">
    <property type="match status" value="1"/>
</dbReference>
<dbReference type="PANTHER" id="PTHR11477:SF0">
    <property type="entry name" value="IP08861P-RELATED"/>
    <property type="match status" value="1"/>
</dbReference>
<accession>A0A6C0FC51</accession>
<dbReference type="GO" id="GO:0008270">
    <property type="term" value="F:zinc ion binding"/>
    <property type="evidence" value="ECO:0007669"/>
    <property type="project" value="UniProtKB-KW"/>
</dbReference>
<proteinExistence type="predicted"/>
<dbReference type="PROSITE" id="PS51133">
    <property type="entry name" value="ZF_TFIIS_2"/>
    <property type="match status" value="1"/>
</dbReference>
<evidence type="ECO:0000256" key="1">
    <source>
        <dbReference type="ARBA" id="ARBA00022723"/>
    </source>
</evidence>
<dbReference type="GO" id="GO:0003676">
    <property type="term" value="F:nucleic acid binding"/>
    <property type="evidence" value="ECO:0007669"/>
    <property type="project" value="InterPro"/>
</dbReference>
<protein>
    <recommendedName>
        <fullName evidence="7">TFIIS-type domain-containing protein</fullName>
    </recommendedName>
</protein>
<keyword evidence="3" id="KW-0862">Zinc</keyword>